<dbReference type="PROSITE" id="PS50949">
    <property type="entry name" value="HTH_GNTR"/>
    <property type="match status" value="1"/>
</dbReference>
<dbReference type="Gene3D" id="1.10.10.10">
    <property type="entry name" value="Winged helix-like DNA-binding domain superfamily/Winged helix DNA-binding domain"/>
    <property type="match status" value="1"/>
</dbReference>
<dbReference type="InterPro" id="IPR011711">
    <property type="entry name" value="GntR_C"/>
</dbReference>
<comment type="caution">
    <text evidence="5">The sequence shown here is derived from an EMBL/GenBank/DDBJ whole genome shotgun (WGS) entry which is preliminary data.</text>
</comment>
<dbReference type="PANTHER" id="PTHR43537">
    <property type="entry name" value="TRANSCRIPTIONAL REGULATOR, GNTR FAMILY"/>
    <property type="match status" value="1"/>
</dbReference>
<accession>A0A3M2J9N5</accession>
<dbReference type="RefSeq" id="WP_122149851.1">
    <property type="nucleotide sequence ID" value="NZ_RFFI01000071.1"/>
</dbReference>
<keyword evidence="2" id="KW-0238">DNA-binding</keyword>
<evidence type="ECO:0000259" key="4">
    <source>
        <dbReference type="PROSITE" id="PS50949"/>
    </source>
</evidence>
<dbReference type="GO" id="GO:0003677">
    <property type="term" value="F:DNA binding"/>
    <property type="evidence" value="ECO:0007669"/>
    <property type="project" value="UniProtKB-KW"/>
</dbReference>
<dbReference type="AlphaFoldDB" id="A0A3M2J9N5"/>
<evidence type="ECO:0000313" key="6">
    <source>
        <dbReference type="Proteomes" id="UP000269289"/>
    </source>
</evidence>
<feature type="domain" description="HTH gntR-type" evidence="4">
    <location>
        <begin position="11"/>
        <end position="79"/>
    </location>
</feature>
<dbReference type="PANTHER" id="PTHR43537:SF44">
    <property type="entry name" value="GNTR FAMILY REGULATORY PROTEIN"/>
    <property type="match status" value="1"/>
</dbReference>
<dbReference type="SMART" id="SM00345">
    <property type="entry name" value="HTH_GNTR"/>
    <property type="match status" value="1"/>
</dbReference>
<evidence type="ECO:0000313" key="5">
    <source>
        <dbReference type="EMBL" id="RMI08791.1"/>
    </source>
</evidence>
<dbReference type="Pfam" id="PF00392">
    <property type="entry name" value="GntR"/>
    <property type="match status" value="1"/>
</dbReference>
<dbReference type="PRINTS" id="PR00035">
    <property type="entry name" value="HTHGNTR"/>
</dbReference>
<dbReference type="InterPro" id="IPR008920">
    <property type="entry name" value="TF_FadR/GntR_C"/>
</dbReference>
<keyword evidence="6" id="KW-1185">Reference proteome</keyword>
<dbReference type="OrthoDB" id="7989071at2"/>
<proteinExistence type="predicted"/>
<dbReference type="SUPFAM" id="SSF46785">
    <property type="entry name" value="Winged helix' DNA-binding domain"/>
    <property type="match status" value="1"/>
</dbReference>
<dbReference type="SMART" id="SM00895">
    <property type="entry name" value="FCD"/>
    <property type="match status" value="1"/>
</dbReference>
<organism evidence="5 6">
    <name type="scientific">Cellulomonas triticagri</name>
    <dbReference type="NCBI Taxonomy" id="2483352"/>
    <lineage>
        <taxon>Bacteria</taxon>
        <taxon>Bacillati</taxon>
        <taxon>Actinomycetota</taxon>
        <taxon>Actinomycetes</taxon>
        <taxon>Micrococcales</taxon>
        <taxon>Cellulomonadaceae</taxon>
        <taxon>Cellulomonas</taxon>
    </lineage>
</organism>
<keyword evidence="3" id="KW-0804">Transcription</keyword>
<name>A0A3M2J9N5_9CELL</name>
<evidence type="ECO:0000256" key="1">
    <source>
        <dbReference type="ARBA" id="ARBA00023015"/>
    </source>
</evidence>
<dbReference type="GO" id="GO:0003700">
    <property type="term" value="F:DNA-binding transcription factor activity"/>
    <property type="evidence" value="ECO:0007669"/>
    <property type="project" value="InterPro"/>
</dbReference>
<gene>
    <name evidence="5" type="ORF">EBM89_13010</name>
</gene>
<dbReference type="InterPro" id="IPR036390">
    <property type="entry name" value="WH_DNA-bd_sf"/>
</dbReference>
<dbReference type="SUPFAM" id="SSF48008">
    <property type="entry name" value="GntR ligand-binding domain-like"/>
    <property type="match status" value="1"/>
</dbReference>
<dbReference type="InterPro" id="IPR036388">
    <property type="entry name" value="WH-like_DNA-bd_sf"/>
</dbReference>
<evidence type="ECO:0000256" key="2">
    <source>
        <dbReference type="ARBA" id="ARBA00023125"/>
    </source>
</evidence>
<protein>
    <submittedName>
        <fullName evidence="5">FadR family transcriptional regulator</fullName>
    </submittedName>
</protein>
<reference evidence="5 6" key="1">
    <citation type="submission" date="2018-10" db="EMBL/GenBank/DDBJ databases">
        <title>Isolation, diversity and antifungal activity of actinobacteria from wheat.</title>
        <authorList>
            <person name="Han C."/>
        </authorList>
    </citation>
    <scope>NUCLEOTIDE SEQUENCE [LARGE SCALE GENOMIC DNA]</scope>
    <source>
        <strain evidence="5 6">NEAU-YY56</strain>
    </source>
</reference>
<sequence>MAAPQGRRDEARLVDRVASTLRHRILAGELPVGAKLPSEAELTADLGVSRPVVREAVARLRAAGVVETHQGRGSYVLDPGEPARPDRFDVRTTADLRHLMELRVALEQEAAALAARRRTPAQQAAVGAALDAFVRAVDDPARLVEADFAFHLAVAEAGGNPLLVGLLHDVGPRAILLHRTQLGERDSAGDPEHRALLVHEHRSVADAVARGDVDAARAAMAVHLRRSLAALADDSGV</sequence>
<dbReference type="Pfam" id="PF07729">
    <property type="entry name" value="FCD"/>
    <property type="match status" value="1"/>
</dbReference>
<dbReference type="InterPro" id="IPR000524">
    <property type="entry name" value="Tscrpt_reg_HTH_GntR"/>
</dbReference>
<evidence type="ECO:0000256" key="3">
    <source>
        <dbReference type="ARBA" id="ARBA00023163"/>
    </source>
</evidence>
<dbReference type="Gene3D" id="1.20.120.530">
    <property type="entry name" value="GntR ligand-binding domain-like"/>
    <property type="match status" value="1"/>
</dbReference>
<dbReference type="EMBL" id="RFFI01000071">
    <property type="protein sequence ID" value="RMI08791.1"/>
    <property type="molecule type" value="Genomic_DNA"/>
</dbReference>
<dbReference type="Proteomes" id="UP000269289">
    <property type="component" value="Unassembled WGS sequence"/>
</dbReference>
<dbReference type="CDD" id="cd07377">
    <property type="entry name" value="WHTH_GntR"/>
    <property type="match status" value="1"/>
</dbReference>
<keyword evidence="1" id="KW-0805">Transcription regulation</keyword>